<feature type="region of interest" description="Disordered" evidence="1">
    <location>
        <begin position="107"/>
        <end position="127"/>
    </location>
</feature>
<feature type="non-terminal residue" evidence="3">
    <location>
        <position position="431"/>
    </location>
</feature>
<name>A0A3M7CHR1_HORWE</name>
<feature type="domain" description="RdRP-like PH" evidence="2">
    <location>
        <begin position="136"/>
        <end position="308"/>
    </location>
</feature>
<proteinExistence type="predicted"/>
<protein>
    <recommendedName>
        <fullName evidence="2">RdRP-like PH domain-containing protein</fullName>
    </recommendedName>
</protein>
<accession>A0A3M7CHR1</accession>
<organism evidence="3 4">
    <name type="scientific">Hortaea werneckii</name>
    <name type="common">Black yeast</name>
    <name type="synonym">Cladosporium werneckii</name>
    <dbReference type="NCBI Taxonomy" id="91943"/>
    <lineage>
        <taxon>Eukaryota</taxon>
        <taxon>Fungi</taxon>
        <taxon>Dikarya</taxon>
        <taxon>Ascomycota</taxon>
        <taxon>Pezizomycotina</taxon>
        <taxon>Dothideomycetes</taxon>
        <taxon>Dothideomycetidae</taxon>
        <taxon>Mycosphaerellales</taxon>
        <taxon>Teratosphaeriaceae</taxon>
        <taxon>Hortaea</taxon>
    </lineage>
</organism>
<comment type="caution">
    <text evidence="3">The sequence shown here is derived from an EMBL/GenBank/DDBJ whole genome shotgun (WGS) entry which is preliminary data.</text>
</comment>
<evidence type="ECO:0000259" key="2">
    <source>
        <dbReference type="Pfam" id="PF25358"/>
    </source>
</evidence>
<gene>
    <name evidence="3" type="ORF">D0864_14384</name>
</gene>
<evidence type="ECO:0000256" key="1">
    <source>
        <dbReference type="SAM" id="MobiDB-lite"/>
    </source>
</evidence>
<evidence type="ECO:0000313" key="4">
    <source>
        <dbReference type="Proteomes" id="UP000269539"/>
    </source>
</evidence>
<evidence type="ECO:0000313" key="3">
    <source>
        <dbReference type="EMBL" id="RMY51631.1"/>
    </source>
</evidence>
<dbReference type="Proteomes" id="UP000269539">
    <property type="component" value="Unassembled WGS sequence"/>
</dbReference>
<dbReference type="Pfam" id="PF25358">
    <property type="entry name" value="PH_fung_RdRP"/>
    <property type="match status" value="1"/>
</dbReference>
<dbReference type="EMBL" id="QWIO01002721">
    <property type="protein sequence ID" value="RMY51631.1"/>
    <property type="molecule type" value="Genomic_DNA"/>
</dbReference>
<dbReference type="AlphaFoldDB" id="A0A3M7CHR1"/>
<reference evidence="3 4" key="1">
    <citation type="journal article" date="2018" name="BMC Genomics">
        <title>Genomic evidence for intraspecific hybridization in a clonal and extremely halotolerant yeast.</title>
        <authorList>
            <person name="Gostincar C."/>
            <person name="Stajich J.E."/>
            <person name="Zupancic J."/>
            <person name="Zalar P."/>
            <person name="Gunde-Cimerman N."/>
        </authorList>
    </citation>
    <scope>NUCLEOTIDE SEQUENCE [LARGE SCALE GENOMIC DNA]</scope>
    <source>
        <strain evidence="3 4">EXF-10513</strain>
    </source>
</reference>
<sequence>MDIFVRNVPPQATSKQLERFFKAPLEECGVKVFYVEKFEGKQFARLTILDIAAGRMFLERFGVPQESGLRVRAKRPLKLNAQYLQCSPSRSPSSGFSLKSLELEAKQQQQQQQQQRAGTAGASRDATATQNGKITRFDISDIQCGTWDYAGTELVFISHWRGPMRGSITIGDREVAILLEDPGLDQKRIDFNFHSCESIVIDPDIDPSLSFTLKFAPKFYQVPSILDKLDNLSVRATALLLGPAAARAKSGKKSRLLSIDNAHAKVASTCFVYRVQLTKQSMLGVRSLIGNNPRQPPTVTMKADTVPPLETLGRSKERLETALRDPRGLGGKDLKLRFQIDRLVRNGLQSPLRVLELLPKMSQLEAKYGLNATLYALKEFSKQAPYPGPDTEAFEVSRQSNEQLLEQYAERYNPLSPDNPYELAKRHSHVT</sequence>
<feature type="region of interest" description="Disordered" evidence="1">
    <location>
        <begin position="412"/>
        <end position="431"/>
    </location>
</feature>
<dbReference type="InterPro" id="IPR057503">
    <property type="entry name" value="PH_RdRP"/>
</dbReference>